<dbReference type="InterPro" id="IPR001455">
    <property type="entry name" value="TusA-like"/>
</dbReference>
<dbReference type="CDD" id="cd00291">
    <property type="entry name" value="SirA_YedF_YeeD"/>
    <property type="match status" value="1"/>
</dbReference>
<dbReference type="SUPFAM" id="SSF64307">
    <property type="entry name" value="SirA-like"/>
    <property type="match status" value="1"/>
</dbReference>
<evidence type="ECO:0000313" key="3">
    <source>
        <dbReference type="EMBL" id="SIM88499.1"/>
    </source>
</evidence>
<dbReference type="AlphaFoldDB" id="A0A1N5WTK0"/>
<organism evidence="3 4">
    <name type="scientific">Cuniculiplasma divulgatum</name>
    <dbReference type="NCBI Taxonomy" id="1673428"/>
    <lineage>
        <taxon>Archaea</taxon>
        <taxon>Methanobacteriati</taxon>
        <taxon>Thermoplasmatota</taxon>
        <taxon>Thermoplasmata</taxon>
        <taxon>Thermoplasmatales</taxon>
        <taxon>Cuniculiplasmataceae</taxon>
        <taxon>Cuniculiplasma</taxon>
    </lineage>
</organism>
<proteinExistence type="inferred from homology"/>
<dbReference type="EMBL" id="LT671858">
    <property type="protein sequence ID" value="SIM88499.1"/>
    <property type="molecule type" value="Genomic_DNA"/>
</dbReference>
<comment type="similarity">
    <text evidence="1">Belongs to the sulfur carrier protein TusA family.</text>
</comment>
<name>A0A1N5WTK0_9ARCH</name>
<dbReference type="InterPro" id="IPR036868">
    <property type="entry name" value="TusA-like_sf"/>
</dbReference>
<gene>
    <name evidence="3" type="ORF">CSP5_1985</name>
</gene>
<accession>A0A1N5WTK0</accession>
<dbReference type="Gene3D" id="3.30.110.40">
    <property type="entry name" value="TusA-like domain"/>
    <property type="match status" value="1"/>
</dbReference>
<reference evidence="3 4" key="1">
    <citation type="submission" date="2016-04" db="EMBL/GenBank/DDBJ databases">
        <authorList>
            <person name="Evans L.H."/>
            <person name="Alamgir A."/>
            <person name="Owens N."/>
            <person name="Weber N.D."/>
            <person name="Virtaneva K."/>
            <person name="Barbian K."/>
            <person name="Babar A."/>
            <person name="Rosenke K."/>
        </authorList>
    </citation>
    <scope>NUCLEOTIDE SEQUENCE [LARGE SCALE GENOMIC DNA]</scope>
    <source>
        <strain evidence="4">S5(T) (JCM 30642 \VKM B-2941)</strain>
    </source>
</reference>
<protein>
    <submittedName>
        <fullName evidence="3">SirA family protein</fullName>
    </submittedName>
</protein>
<evidence type="ECO:0000256" key="1">
    <source>
        <dbReference type="ARBA" id="ARBA00008984"/>
    </source>
</evidence>
<evidence type="ECO:0000313" key="4">
    <source>
        <dbReference type="Proteomes" id="UP000195607"/>
    </source>
</evidence>
<dbReference type="RefSeq" id="WP_021789650.1">
    <property type="nucleotide sequence ID" value="NZ_LT671858.1"/>
</dbReference>
<evidence type="ECO:0000259" key="2">
    <source>
        <dbReference type="Pfam" id="PF01206"/>
    </source>
</evidence>
<sequence length="78" mass="8458">MTTFNVDSKGTACPGPITDLIRAYKKAQNGDTIILVANDPGAVPDAKVWCERTKNEFVGSKEIDNSFEITIKVTGRKA</sequence>
<feature type="domain" description="UPF0033" evidence="2">
    <location>
        <begin position="6"/>
        <end position="72"/>
    </location>
</feature>
<dbReference type="GeneID" id="41589221"/>
<dbReference type="PANTHER" id="PTHR33279">
    <property type="entry name" value="SULFUR CARRIER PROTEIN YEDF-RELATED"/>
    <property type="match status" value="1"/>
</dbReference>
<dbReference type="PANTHER" id="PTHR33279:SF6">
    <property type="entry name" value="SULFUR CARRIER PROTEIN YEDF-RELATED"/>
    <property type="match status" value="1"/>
</dbReference>
<dbReference type="Proteomes" id="UP000195607">
    <property type="component" value="Chromosome I"/>
</dbReference>
<dbReference type="Pfam" id="PF01206">
    <property type="entry name" value="TusA"/>
    <property type="match status" value="1"/>
</dbReference>